<keyword evidence="6 9" id="KW-0808">Transferase</keyword>
<dbReference type="InterPro" id="IPR001917">
    <property type="entry name" value="Aminotrans_II_pyridoxalP_BS"/>
</dbReference>
<feature type="modified residue" description="N6-(pyridoxal phosphate)lysine" evidence="9">
    <location>
        <position position="235"/>
    </location>
</feature>
<evidence type="ECO:0000259" key="10">
    <source>
        <dbReference type="Pfam" id="PF00155"/>
    </source>
</evidence>
<dbReference type="SUPFAM" id="SSF53383">
    <property type="entry name" value="PLP-dependent transferases"/>
    <property type="match status" value="1"/>
</dbReference>
<dbReference type="AlphaFoldDB" id="A0A7W4YR73"/>
<dbReference type="PROSITE" id="PS00599">
    <property type="entry name" value="AA_TRANSFER_CLASS_2"/>
    <property type="match status" value="1"/>
</dbReference>
<keyword evidence="9" id="KW-0028">Amino-acid biosynthesis</keyword>
<dbReference type="InterPro" id="IPR015422">
    <property type="entry name" value="PyrdxlP-dep_Trfase_small"/>
</dbReference>
<dbReference type="InterPro" id="IPR015421">
    <property type="entry name" value="PyrdxlP-dep_Trfase_major"/>
</dbReference>
<sequence length="376" mass="40395">MAEQGKQGGATGFGPDYVRAISPYVAGKPIAEVAREFGLDEAGIVKLASNENPLGMPESARLAVAEAVAELGRYPDANGFALKGALSARFGVPADWLTLGNGSNDILELAAHALVEPGQSIVYAEYSFAVYALATQEIGARAIEVPARDYGHDLDAMAAAIAPDTRLVFIANPNNPTGTFLPAAQIEAFLQRVPRHVVVVLDEAYNEYLDADQQYDAIAWVRRYPNLMVSRTFSKAYGLAGLRIGYAVAQPELTDLLNRIRQPFNVNSVAQAAAIAALADADFLRRSAQLNRSGKRQLTEAFERLGLEYVQSSGNFVLVRVGDDDGAGARVNLALLKQGVIVRPVGNYNLPRWLRVTIGLPEENAAFIAALERALA</sequence>
<reference evidence="11 12" key="1">
    <citation type="submission" date="2020-08" db="EMBL/GenBank/DDBJ databases">
        <title>Genomic Encyclopedia of Type Strains, Phase IV (KMG-V): Genome sequencing to study the core and pangenomes of soil and plant-associated prokaryotes.</title>
        <authorList>
            <person name="Whitman W."/>
        </authorList>
    </citation>
    <scope>NUCLEOTIDE SEQUENCE [LARGE SCALE GENOMIC DNA]</scope>
    <source>
        <strain evidence="11 12">SLV-2362</strain>
    </source>
</reference>
<dbReference type="InterPro" id="IPR015424">
    <property type="entry name" value="PyrdxlP-dep_Trfase"/>
</dbReference>
<dbReference type="InterPro" id="IPR050106">
    <property type="entry name" value="HistidinolP_aminotransfase"/>
</dbReference>
<name>A0A7W4YR73_9BURK</name>
<protein>
    <recommendedName>
        <fullName evidence="9">Histidinol-phosphate aminotransferase</fullName>
        <ecNumber evidence="9">2.6.1.9</ecNumber>
    </recommendedName>
    <alternativeName>
        <fullName evidence="9">Imidazole acetol-phosphate transaminase</fullName>
    </alternativeName>
</protein>
<evidence type="ECO:0000256" key="7">
    <source>
        <dbReference type="ARBA" id="ARBA00022898"/>
    </source>
</evidence>
<evidence type="ECO:0000256" key="3">
    <source>
        <dbReference type="ARBA" id="ARBA00007970"/>
    </source>
</evidence>
<evidence type="ECO:0000256" key="9">
    <source>
        <dbReference type="HAMAP-Rule" id="MF_01023"/>
    </source>
</evidence>
<dbReference type="PANTHER" id="PTHR43643">
    <property type="entry name" value="HISTIDINOL-PHOSPHATE AMINOTRANSFERASE 2"/>
    <property type="match status" value="1"/>
</dbReference>
<gene>
    <name evidence="9" type="primary">hisC</name>
    <name evidence="11" type="ORF">FHX61_003158</name>
</gene>
<proteinExistence type="inferred from homology"/>
<comment type="cofactor">
    <cofactor evidence="1 9">
        <name>pyridoxal 5'-phosphate</name>
        <dbReference type="ChEBI" id="CHEBI:597326"/>
    </cofactor>
</comment>
<dbReference type="NCBIfam" id="TIGR01141">
    <property type="entry name" value="hisC"/>
    <property type="match status" value="1"/>
</dbReference>
<dbReference type="PANTHER" id="PTHR43643:SF3">
    <property type="entry name" value="HISTIDINOL-PHOSPHATE AMINOTRANSFERASE"/>
    <property type="match status" value="1"/>
</dbReference>
<dbReference type="CDD" id="cd00609">
    <property type="entry name" value="AAT_like"/>
    <property type="match status" value="1"/>
</dbReference>
<evidence type="ECO:0000256" key="2">
    <source>
        <dbReference type="ARBA" id="ARBA00005011"/>
    </source>
</evidence>
<dbReference type="RefSeq" id="WP_092308171.1">
    <property type="nucleotide sequence ID" value="NZ_FMAD01000002.1"/>
</dbReference>
<keyword evidence="9" id="KW-0368">Histidine biosynthesis</keyword>
<evidence type="ECO:0000256" key="5">
    <source>
        <dbReference type="ARBA" id="ARBA00022576"/>
    </source>
</evidence>
<accession>A0A7W4YR73</accession>
<dbReference type="EC" id="2.6.1.9" evidence="9"/>
<dbReference type="Proteomes" id="UP000578036">
    <property type="component" value="Unassembled WGS sequence"/>
</dbReference>
<dbReference type="InterPro" id="IPR004839">
    <property type="entry name" value="Aminotransferase_I/II_large"/>
</dbReference>
<dbReference type="InterPro" id="IPR005861">
    <property type="entry name" value="HisP_aminotrans"/>
</dbReference>
<dbReference type="GO" id="GO:0030170">
    <property type="term" value="F:pyridoxal phosphate binding"/>
    <property type="evidence" value="ECO:0007669"/>
    <property type="project" value="InterPro"/>
</dbReference>
<keyword evidence="5 9" id="KW-0032">Aminotransferase</keyword>
<dbReference type="Pfam" id="PF00155">
    <property type="entry name" value="Aminotran_1_2"/>
    <property type="match status" value="1"/>
</dbReference>
<comment type="pathway">
    <text evidence="2 9">Amino-acid biosynthesis; L-histidine biosynthesis; L-histidine from 5-phospho-alpha-D-ribose 1-diphosphate: step 7/9.</text>
</comment>
<evidence type="ECO:0000256" key="4">
    <source>
        <dbReference type="ARBA" id="ARBA00011738"/>
    </source>
</evidence>
<evidence type="ECO:0000313" key="12">
    <source>
        <dbReference type="Proteomes" id="UP000578036"/>
    </source>
</evidence>
<comment type="subunit">
    <text evidence="4 9">Homodimer.</text>
</comment>
<keyword evidence="12" id="KW-1185">Reference proteome</keyword>
<comment type="similarity">
    <text evidence="3 9">Belongs to the class-II pyridoxal-phosphate-dependent aminotransferase family. Histidinol-phosphate aminotransferase subfamily.</text>
</comment>
<comment type="catalytic activity">
    <reaction evidence="8 9">
        <text>L-histidinol phosphate + 2-oxoglutarate = 3-(imidazol-4-yl)-2-oxopropyl phosphate + L-glutamate</text>
        <dbReference type="Rhea" id="RHEA:23744"/>
        <dbReference type="ChEBI" id="CHEBI:16810"/>
        <dbReference type="ChEBI" id="CHEBI:29985"/>
        <dbReference type="ChEBI" id="CHEBI:57766"/>
        <dbReference type="ChEBI" id="CHEBI:57980"/>
        <dbReference type="EC" id="2.6.1.9"/>
    </reaction>
</comment>
<keyword evidence="7 9" id="KW-0663">Pyridoxal phosphate</keyword>
<evidence type="ECO:0000256" key="1">
    <source>
        <dbReference type="ARBA" id="ARBA00001933"/>
    </source>
</evidence>
<organism evidence="11 12">
    <name type="scientific">Cupriavidus alkaliphilus</name>
    <dbReference type="NCBI Taxonomy" id="942866"/>
    <lineage>
        <taxon>Bacteria</taxon>
        <taxon>Pseudomonadati</taxon>
        <taxon>Pseudomonadota</taxon>
        <taxon>Betaproteobacteria</taxon>
        <taxon>Burkholderiales</taxon>
        <taxon>Burkholderiaceae</taxon>
        <taxon>Cupriavidus</taxon>
    </lineage>
</organism>
<evidence type="ECO:0000313" key="11">
    <source>
        <dbReference type="EMBL" id="MBB3008505.1"/>
    </source>
</evidence>
<evidence type="ECO:0000256" key="6">
    <source>
        <dbReference type="ARBA" id="ARBA00022679"/>
    </source>
</evidence>
<dbReference type="EMBL" id="JACHWF010000003">
    <property type="protein sequence ID" value="MBB3008505.1"/>
    <property type="molecule type" value="Genomic_DNA"/>
</dbReference>
<dbReference type="UniPathway" id="UPA00031">
    <property type="reaction ID" value="UER00012"/>
</dbReference>
<dbReference type="GO" id="GO:0004400">
    <property type="term" value="F:histidinol-phosphate transaminase activity"/>
    <property type="evidence" value="ECO:0007669"/>
    <property type="project" value="UniProtKB-UniRule"/>
</dbReference>
<feature type="domain" description="Aminotransferase class I/classII large" evidence="10">
    <location>
        <begin position="44"/>
        <end position="365"/>
    </location>
</feature>
<evidence type="ECO:0000256" key="8">
    <source>
        <dbReference type="ARBA" id="ARBA00047481"/>
    </source>
</evidence>
<comment type="caution">
    <text evidence="11">The sequence shown here is derived from an EMBL/GenBank/DDBJ whole genome shotgun (WGS) entry which is preliminary data.</text>
</comment>
<dbReference type="HAMAP" id="MF_01023">
    <property type="entry name" value="HisC_aminotrans_2"/>
    <property type="match status" value="1"/>
</dbReference>
<dbReference type="Gene3D" id="3.40.640.10">
    <property type="entry name" value="Type I PLP-dependent aspartate aminotransferase-like (Major domain)"/>
    <property type="match status" value="1"/>
</dbReference>
<dbReference type="Gene3D" id="3.90.1150.10">
    <property type="entry name" value="Aspartate Aminotransferase, domain 1"/>
    <property type="match status" value="1"/>
</dbReference>
<dbReference type="GO" id="GO:0000105">
    <property type="term" value="P:L-histidine biosynthetic process"/>
    <property type="evidence" value="ECO:0007669"/>
    <property type="project" value="UniProtKB-UniRule"/>
</dbReference>